<dbReference type="InterPro" id="IPR051397">
    <property type="entry name" value="Zn-ADH-like_protein"/>
</dbReference>
<dbReference type="InterPro" id="IPR036291">
    <property type="entry name" value="NAD(P)-bd_dom_sf"/>
</dbReference>
<reference evidence="2 3" key="1">
    <citation type="submission" date="2018-04" db="EMBL/GenBank/DDBJ databases">
        <title>Pelagivirga bohaiensis gen. nov., sp. nov., a bacterium isolated from the Bohai Sea.</title>
        <authorList>
            <person name="Ji X."/>
        </authorList>
    </citation>
    <scope>NUCLEOTIDE SEQUENCE [LARGE SCALE GENOMIC DNA]</scope>
    <source>
        <strain evidence="2 3">BH-SD16</strain>
    </source>
</reference>
<evidence type="ECO:0000313" key="2">
    <source>
        <dbReference type="EMBL" id="PVA07104.1"/>
    </source>
</evidence>
<dbReference type="Pfam" id="PF00107">
    <property type="entry name" value="ADH_zinc_N"/>
    <property type="match status" value="1"/>
</dbReference>
<dbReference type="InterPro" id="IPR011032">
    <property type="entry name" value="GroES-like_sf"/>
</dbReference>
<dbReference type="CDD" id="cd08241">
    <property type="entry name" value="QOR1"/>
    <property type="match status" value="1"/>
</dbReference>
<dbReference type="GO" id="GO:0016491">
    <property type="term" value="F:oxidoreductase activity"/>
    <property type="evidence" value="ECO:0007669"/>
    <property type="project" value="InterPro"/>
</dbReference>
<comment type="caution">
    <text evidence="2">The sequence shown here is derived from an EMBL/GenBank/DDBJ whole genome shotgun (WGS) entry which is preliminary data.</text>
</comment>
<dbReference type="OrthoDB" id="4190732at2"/>
<dbReference type="SUPFAM" id="SSF50129">
    <property type="entry name" value="GroES-like"/>
    <property type="match status" value="1"/>
</dbReference>
<dbReference type="PANTHER" id="PTHR43677">
    <property type="entry name" value="SHORT-CHAIN DEHYDROGENASE/REDUCTASE"/>
    <property type="match status" value="1"/>
</dbReference>
<dbReference type="Pfam" id="PF08240">
    <property type="entry name" value="ADH_N"/>
    <property type="match status" value="1"/>
</dbReference>
<protein>
    <submittedName>
        <fullName evidence="2">Zinc-binding dehydrogenase</fullName>
    </submittedName>
</protein>
<dbReference type="SUPFAM" id="SSF51735">
    <property type="entry name" value="NAD(P)-binding Rossmann-fold domains"/>
    <property type="match status" value="1"/>
</dbReference>
<dbReference type="Gene3D" id="3.40.50.720">
    <property type="entry name" value="NAD(P)-binding Rossmann-like Domain"/>
    <property type="match status" value="1"/>
</dbReference>
<name>A0A2T7FY61_9RHOB</name>
<dbReference type="AlphaFoldDB" id="A0A2T7FY61"/>
<dbReference type="RefSeq" id="WP_108640640.1">
    <property type="nucleotide sequence ID" value="NZ_QCYG01000004.1"/>
</dbReference>
<sequence>MRAFRVPSDGATPSLSEVARPSPAQGEVLIGIEACGLNFADLLMAKGTYQDTPAAPFTLGMEVCGTVLEQGPGVTSPAVGARVAVFGGQGGLAEAGVFPAALCRPVPATMTAPQAAGFQVAYGTSHLALTRRARLQPGETLLALGAAGGVGLTAVEIGKALGATVIAVARGEAKCAVARAAGADHVFDANADLTAEVRALGGADVVYDPVGGAAFTAALRATNREGRILSIGFASGEVPQIPANHLLVKNISVIGFYWGGYLSFNPTALADSMGALFAMFEAGQLRPHVSHVLPLDQAAAALELLRSRQSTGKVVVTP</sequence>
<dbReference type="InterPro" id="IPR020843">
    <property type="entry name" value="ER"/>
</dbReference>
<dbReference type="Gene3D" id="3.90.180.10">
    <property type="entry name" value="Medium-chain alcohol dehydrogenases, catalytic domain"/>
    <property type="match status" value="1"/>
</dbReference>
<dbReference type="InterPro" id="IPR013149">
    <property type="entry name" value="ADH-like_C"/>
</dbReference>
<dbReference type="SMART" id="SM00829">
    <property type="entry name" value="PKS_ER"/>
    <property type="match status" value="1"/>
</dbReference>
<dbReference type="EMBL" id="QCYG01000004">
    <property type="protein sequence ID" value="PVA07104.1"/>
    <property type="molecule type" value="Genomic_DNA"/>
</dbReference>
<dbReference type="Proteomes" id="UP000244817">
    <property type="component" value="Unassembled WGS sequence"/>
</dbReference>
<organism evidence="2 3">
    <name type="scientific">Thalassorhabdomicrobium marinisediminis</name>
    <dbReference type="NCBI Taxonomy" id="2170577"/>
    <lineage>
        <taxon>Bacteria</taxon>
        <taxon>Pseudomonadati</taxon>
        <taxon>Pseudomonadota</taxon>
        <taxon>Alphaproteobacteria</taxon>
        <taxon>Rhodobacterales</taxon>
        <taxon>Paracoccaceae</taxon>
        <taxon>Thalassorhabdomicrobium</taxon>
    </lineage>
</organism>
<keyword evidence="3" id="KW-1185">Reference proteome</keyword>
<feature type="domain" description="Enoyl reductase (ER)" evidence="1">
    <location>
        <begin position="10"/>
        <end position="316"/>
    </location>
</feature>
<dbReference type="InterPro" id="IPR013154">
    <property type="entry name" value="ADH-like_N"/>
</dbReference>
<accession>A0A2T7FY61</accession>
<gene>
    <name evidence="2" type="ORF">DC363_06830</name>
</gene>
<proteinExistence type="predicted"/>
<evidence type="ECO:0000313" key="3">
    <source>
        <dbReference type="Proteomes" id="UP000244817"/>
    </source>
</evidence>
<dbReference type="PANTHER" id="PTHR43677:SF4">
    <property type="entry name" value="QUINONE OXIDOREDUCTASE-LIKE PROTEIN 2"/>
    <property type="match status" value="1"/>
</dbReference>
<evidence type="ECO:0000259" key="1">
    <source>
        <dbReference type="SMART" id="SM00829"/>
    </source>
</evidence>